<dbReference type="SUPFAM" id="SSF55874">
    <property type="entry name" value="ATPase domain of HSP90 chaperone/DNA topoisomerase II/histidine kinase"/>
    <property type="match status" value="1"/>
</dbReference>
<dbReference type="Gene3D" id="3.30.565.10">
    <property type="entry name" value="Histidine kinase-like ATPase, C-terminal domain"/>
    <property type="match status" value="1"/>
</dbReference>
<dbReference type="EMBL" id="BAAAVI010000011">
    <property type="protein sequence ID" value="GAA2861628.1"/>
    <property type="molecule type" value="Genomic_DNA"/>
</dbReference>
<feature type="transmembrane region" description="Helical" evidence="9">
    <location>
        <begin position="17"/>
        <end position="37"/>
    </location>
</feature>
<evidence type="ECO:0000256" key="2">
    <source>
        <dbReference type="ARBA" id="ARBA00012438"/>
    </source>
</evidence>
<evidence type="ECO:0000256" key="4">
    <source>
        <dbReference type="ARBA" id="ARBA00022679"/>
    </source>
</evidence>
<feature type="domain" description="Signal transduction histidine kinase subgroup 3 dimerisation and phosphoacceptor" evidence="10">
    <location>
        <begin position="181"/>
        <end position="247"/>
    </location>
</feature>
<dbReference type="Gene3D" id="1.20.5.1930">
    <property type="match status" value="1"/>
</dbReference>
<keyword evidence="9" id="KW-0812">Transmembrane</keyword>
<comment type="caution">
    <text evidence="11">The sequence shown here is derived from an EMBL/GenBank/DDBJ whole genome shotgun (WGS) entry which is preliminary data.</text>
</comment>
<dbReference type="EC" id="2.7.13.3" evidence="2"/>
<dbReference type="PANTHER" id="PTHR24421:SF10">
    <property type="entry name" value="NITRATE_NITRITE SENSOR PROTEIN NARQ"/>
    <property type="match status" value="1"/>
</dbReference>
<evidence type="ECO:0000259" key="10">
    <source>
        <dbReference type="Pfam" id="PF07730"/>
    </source>
</evidence>
<accession>A0ABP6ICR9</accession>
<evidence type="ECO:0000313" key="11">
    <source>
        <dbReference type="EMBL" id="GAA2861628.1"/>
    </source>
</evidence>
<dbReference type="InterPro" id="IPR011712">
    <property type="entry name" value="Sig_transdc_His_kin_sub3_dim/P"/>
</dbReference>
<keyword evidence="4" id="KW-0808">Transferase</keyword>
<proteinExistence type="predicted"/>
<keyword evidence="12" id="KW-1185">Reference proteome</keyword>
<evidence type="ECO:0000256" key="1">
    <source>
        <dbReference type="ARBA" id="ARBA00000085"/>
    </source>
</evidence>
<keyword evidence="9" id="KW-1133">Transmembrane helix</keyword>
<keyword evidence="9" id="KW-0472">Membrane</keyword>
<feature type="transmembrane region" description="Helical" evidence="9">
    <location>
        <begin position="43"/>
        <end position="61"/>
    </location>
</feature>
<dbReference type="CDD" id="cd16917">
    <property type="entry name" value="HATPase_UhpB-NarQ-NarX-like"/>
    <property type="match status" value="1"/>
</dbReference>
<dbReference type="Pfam" id="PF07730">
    <property type="entry name" value="HisKA_3"/>
    <property type="match status" value="1"/>
</dbReference>
<protein>
    <recommendedName>
        <fullName evidence="2">histidine kinase</fullName>
        <ecNumber evidence="2">2.7.13.3</ecNumber>
    </recommendedName>
</protein>
<keyword evidence="5" id="KW-0547">Nucleotide-binding</keyword>
<evidence type="ECO:0000313" key="12">
    <source>
        <dbReference type="Proteomes" id="UP001500831"/>
    </source>
</evidence>
<name>A0ABP6ICR9_9ACTN</name>
<dbReference type="InterPro" id="IPR050482">
    <property type="entry name" value="Sensor_HK_TwoCompSys"/>
</dbReference>
<reference evidence="12" key="1">
    <citation type="journal article" date="2019" name="Int. J. Syst. Evol. Microbiol.">
        <title>The Global Catalogue of Microorganisms (GCM) 10K type strain sequencing project: providing services to taxonomists for standard genome sequencing and annotation.</title>
        <authorList>
            <consortium name="The Broad Institute Genomics Platform"/>
            <consortium name="The Broad Institute Genome Sequencing Center for Infectious Disease"/>
            <person name="Wu L."/>
            <person name="Ma J."/>
        </authorList>
    </citation>
    <scope>NUCLEOTIDE SEQUENCE [LARGE SCALE GENOMIC DNA]</scope>
    <source>
        <strain evidence="12">JCM 6242</strain>
    </source>
</reference>
<dbReference type="RefSeq" id="WP_344969981.1">
    <property type="nucleotide sequence ID" value="NZ_BAAAVI010000011.1"/>
</dbReference>
<evidence type="ECO:0000256" key="7">
    <source>
        <dbReference type="ARBA" id="ARBA00022840"/>
    </source>
</evidence>
<evidence type="ECO:0000256" key="5">
    <source>
        <dbReference type="ARBA" id="ARBA00022741"/>
    </source>
</evidence>
<feature type="transmembrane region" description="Helical" evidence="9">
    <location>
        <begin position="68"/>
        <end position="88"/>
    </location>
</feature>
<evidence type="ECO:0000256" key="6">
    <source>
        <dbReference type="ARBA" id="ARBA00022777"/>
    </source>
</evidence>
<keyword evidence="7" id="KW-0067">ATP-binding</keyword>
<dbReference type="Proteomes" id="UP001500831">
    <property type="component" value="Unassembled WGS sequence"/>
</dbReference>
<evidence type="ECO:0000256" key="9">
    <source>
        <dbReference type="SAM" id="Phobius"/>
    </source>
</evidence>
<feature type="transmembrane region" description="Helical" evidence="9">
    <location>
        <begin position="142"/>
        <end position="163"/>
    </location>
</feature>
<keyword evidence="3" id="KW-0597">Phosphoprotein</keyword>
<feature type="transmembrane region" description="Helical" evidence="9">
    <location>
        <begin position="94"/>
        <end position="112"/>
    </location>
</feature>
<dbReference type="InterPro" id="IPR036890">
    <property type="entry name" value="HATPase_C_sf"/>
</dbReference>
<evidence type="ECO:0000256" key="8">
    <source>
        <dbReference type="ARBA" id="ARBA00023012"/>
    </source>
</evidence>
<evidence type="ECO:0000256" key="3">
    <source>
        <dbReference type="ARBA" id="ARBA00022553"/>
    </source>
</evidence>
<keyword evidence="8" id="KW-0902">Two-component regulatory system</keyword>
<sequence length="412" mass="43636">MGETHRIVYWIKRLSEIALIGWLLLLLLIDLMVTIAVTDAGPGARWLVPVCGAVGVLAVLWRRNRRVGGFVALMAVSFAATLIIASTGDDGSPGLAETGALLILTIGGLRAIEPVRRAAVFSLAAMVVLEASAARVNQAEASVGIGFLLFVGWSFAAGIGAYLRFQLERRREAVSAVRRAERLELARELHDLVAHHITGIVVQAQAAKVVAEQKPEAVLPALEAIAGAGADALTSMRRLVSVLRAEDEAARSPGSTLMDMRTMVERFSAGGPQVAFDIGAGITDETLAPEAMTTLHRVLQESLTNVRRHAPDTGWVEADLKLTDGSDLRAWAESTGAQARGQRNARDDAPAAGRTVRLRVRNYGSAADTRISRLGGGFGLVGMAERVEALGGRLVAGPTPAGAWEVMAEVPV</sequence>
<keyword evidence="6" id="KW-0418">Kinase</keyword>
<organism evidence="11 12">
    <name type="scientific">Streptosporangium fragile</name>
    <dbReference type="NCBI Taxonomy" id="46186"/>
    <lineage>
        <taxon>Bacteria</taxon>
        <taxon>Bacillati</taxon>
        <taxon>Actinomycetota</taxon>
        <taxon>Actinomycetes</taxon>
        <taxon>Streptosporangiales</taxon>
        <taxon>Streptosporangiaceae</taxon>
        <taxon>Streptosporangium</taxon>
    </lineage>
</organism>
<dbReference type="PANTHER" id="PTHR24421">
    <property type="entry name" value="NITRATE/NITRITE SENSOR PROTEIN NARX-RELATED"/>
    <property type="match status" value="1"/>
</dbReference>
<comment type="catalytic activity">
    <reaction evidence="1">
        <text>ATP + protein L-histidine = ADP + protein N-phospho-L-histidine.</text>
        <dbReference type="EC" id="2.7.13.3"/>
    </reaction>
</comment>
<gene>
    <name evidence="11" type="ORF">GCM10010517_20340</name>
</gene>